<dbReference type="Proteomes" id="UP001230156">
    <property type="component" value="Unassembled WGS sequence"/>
</dbReference>
<accession>A0ABU0YND8</accession>
<evidence type="ECO:0000313" key="2">
    <source>
        <dbReference type="Proteomes" id="UP001230156"/>
    </source>
</evidence>
<dbReference type="InterPro" id="IPR052030">
    <property type="entry name" value="Peptidase_M20/M20A_hydrolases"/>
</dbReference>
<keyword evidence="2" id="KW-1185">Reference proteome</keyword>
<organism evidence="1 2">
    <name type="scientific">Dongia sedimenti</name>
    <dbReference type="NCBI Taxonomy" id="3064282"/>
    <lineage>
        <taxon>Bacteria</taxon>
        <taxon>Pseudomonadati</taxon>
        <taxon>Pseudomonadota</taxon>
        <taxon>Alphaproteobacteria</taxon>
        <taxon>Rhodospirillales</taxon>
        <taxon>Dongiaceae</taxon>
        <taxon>Dongia</taxon>
    </lineage>
</organism>
<dbReference type="EMBL" id="JAUYVI010000005">
    <property type="protein sequence ID" value="MDQ7249227.1"/>
    <property type="molecule type" value="Genomic_DNA"/>
</dbReference>
<dbReference type="PANTHER" id="PTHR30575:SF3">
    <property type="entry name" value="PEPTIDASE M20 DIMERISATION DOMAIN-CONTAINING PROTEIN"/>
    <property type="match status" value="1"/>
</dbReference>
<dbReference type="SUPFAM" id="SSF53187">
    <property type="entry name" value="Zn-dependent exopeptidases"/>
    <property type="match status" value="1"/>
</dbReference>
<dbReference type="Gene3D" id="3.30.70.360">
    <property type="match status" value="1"/>
</dbReference>
<sequence>MQQQRNDSDAKSVAFDWVSENRRALSDWNQVIWHYAEPALREYKSAAWYVDRLSREGFKVEAGSGGMPTAFSATFENGASGRDGGPVIAAYAEYDAVPGNCQVAAARKGPRPGLSKYAAGHTDPHSALGIAALGGVLAAKAAMQRHNIKGTLRFFGEPAEKLRLSKPVHAAKGYYDGIDAAISFHPTYMLPLCNTVRWDTHCGAAYVCIYSFECVEPEYWGSADASSPIPASHIAARAPGANDALFTMFGLTKQLQASMLPFTTGWSLSEAILTAGQATADNLPAHVAQIQYIWRVPDLGMAEQVLRVLDNNAEAAAKAAHCQWRRIWVSRSRPGLANHAMAKLVYENLKRAGAPSWGGEAIASAQAIQRELGLEPMEKPYLEAIERLIEPEEAERLLRRNLPPSQVNSTSDDYTEYCWHAPTARFYIGRPMLKAPRGFHYPDWVLNALGGIPACIDPMIETAAKTIAGSICDLLTRPELLSAAKAEFTERTGGGVGGSNWISPQLPKDFRPPIDYRWPEYVTTSRGEEWWIPAAADE</sequence>
<name>A0ABU0YND8_9PROT</name>
<evidence type="ECO:0000313" key="1">
    <source>
        <dbReference type="EMBL" id="MDQ7249227.1"/>
    </source>
</evidence>
<reference evidence="2" key="1">
    <citation type="submission" date="2023-08" db="EMBL/GenBank/DDBJ databases">
        <title>Rhodospirillaceae gen. nov., a novel taxon isolated from the Yangtze River Yuezi River estuary sludge.</title>
        <authorList>
            <person name="Ruan L."/>
        </authorList>
    </citation>
    <scope>NUCLEOTIDE SEQUENCE [LARGE SCALE GENOMIC DNA]</scope>
    <source>
        <strain evidence="2">R-7</strain>
    </source>
</reference>
<dbReference type="PANTHER" id="PTHR30575">
    <property type="entry name" value="PEPTIDASE M20"/>
    <property type="match status" value="1"/>
</dbReference>
<dbReference type="Gene3D" id="3.40.630.10">
    <property type="entry name" value="Zn peptidases"/>
    <property type="match status" value="1"/>
</dbReference>
<dbReference type="RefSeq" id="WP_379956984.1">
    <property type="nucleotide sequence ID" value="NZ_JAUYVI010000005.1"/>
</dbReference>
<gene>
    <name evidence="1" type="ORF">Q8A70_16180</name>
</gene>
<protein>
    <submittedName>
        <fullName evidence="1">Amidohydrolase</fullName>
    </submittedName>
</protein>
<comment type="caution">
    <text evidence="1">The sequence shown here is derived from an EMBL/GenBank/DDBJ whole genome shotgun (WGS) entry which is preliminary data.</text>
</comment>
<proteinExistence type="predicted"/>